<dbReference type="OMA" id="PRVETWH"/>
<dbReference type="InterPro" id="IPR021109">
    <property type="entry name" value="Peptidase_aspartic_dom_sf"/>
</dbReference>
<sequence>MRRAEAKGRDALQRQVELYHDPSDAAKFNLVAELMSCSWASGFGCRFFLCVLSVMTAIFTVLYVEGSRPLELDGQAESEASASNTPIFDLDERRYEGSAESIVNSVISTSMKAQGELRNLESNIRLEHTLQRLTHVLDELDEQLEGRELSTLDDDPYARLVDQNAEGLFRVSGSSGAEDTGVHTRSLVVEPPHDELTLDTSVTTTTTDDSQDRSIGLRQTPRRKEARRLKSSRRNGKQYFSIAKLVGAIAAMQITGSAKELVREIPPEHLAQGAWDQQTGQHITGLMLLVTTLARRYSPLDGEAQTRAVSDFLNFNRLPGESIDAFLVRFDVLRNRAAVRGGLGVNHQGLAWLLLKAVGVSVDQLDRLLQPLNGNLPQDEAQLAQLLERIRRQGHLFEGSYRHPNQQAGVGDPGAYNYFPTFGVPRDHAAHDVPADLSGGLGGSFGGPGSWMPDHSSAGGAAEDMGQYVAGPGVGSSADGEERCTACGSYFDDWEFSSATDTDTGSVDEGIRAYNAVEVDGESRTDANSRQNELYQDYILARRRWRRYTGKPPRRYRRVNFRANRHIGKLRNGPYGRTYAAFLPPTAFAGGKGAGKTKGGFHRKNPRGKDGQVLKCSKCGSEEHLWRKCPQVVSKGAGKGQGLGQSSAHLADFSRPVPASLALTSPPAPPRVETWHTGVASAALPGVAFHYHVGSKGASSSVASHASGNRYMTTLEEDLARLESVSQVSSNRSRKSRRSDVGPDSPPRWSAAETARSVAESAEAQDADNTAVEALRPGAPSPKHPPPNRRGPNADEIERNRTVVQLNSLLMAWWEADEEGSIYDTAPTGDANNAKAYHLRTRLANDRPGLLIDPGAHDNLVGERTAQRMQEIVGVKAKSLRMNRSLSVEGVGKDSQQADVAQRMALRLCSDDNKQVAGSFTAPVIAGSDLPPLLGLKSLKSFRCILDMGNNKLYLPGPAGCEIQRCPGTVAYDLKMSDSGHLILPIDARFDVSQTASSSDRSGLDFQMSCRRGDRNASPERTRDRSEM</sequence>
<evidence type="ECO:0000256" key="2">
    <source>
        <dbReference type="SAM" id="Phobius"/>
    </source>
</evidence>
<keyword evidence="4" id="KW-1185">Reference proteome</keyword>
<feature type="region of interest" description="Disordered" evidence="1">
    <location>
        <begin position="594"/>
        <end position="614"/>
    </location>
</feature>
<protein>
    <submittedName>
        <fullName evidence="3">Uncharacterized protein</fullName>
    </submittedName>
</protein>
<feature type="compositionally biased region" description="Basic and acidic residues" evidence="1">
    <location>
        <begin position="1011"/>
        <end position="1028"/>
    </location>
</feature>
<feature type="region of interest" description="Disordered" evidence="1">
    <location>
        <begin position="724"/>
        <end position="798"/>
    </location>
</feature>
<organism evidence="3 4">
    <name type="scientific">Symbiodinium microadriaticum</name>
    <name type="common">Dinoflagellate</name>
    <name type="synonym">Zooxanthella microadriatica</name>
    <dbReference type="NCBI Taxonomy" id="2951"/>
    <lineage>
        <taxon>Eukaryota</taxon>
        <taxon>Sar</taxon>
        <taxon>Alveolata</taxon>
        <taxon>Dinophyceae</taxon>
        <taxon>Suessiales</taxon>
        <taxon>Symbiodiniaceae</taxon>
        <taxon>Symbiodinium</taxon>
    </lineage>
</organism>
<comment type="caution">
    <text evidence="3">The sequence shown here is derived from an EMBL/GenBank/DDBJ whole genome shotgun (WGS) entry which is preliminary data.</text>
</comment>
<feature type="transmembrane region" description="Helical" evidence="2">
    <location>
        <begin position="43"/>
        <end position="64"/>
    </location>
</feature>
<dbReference type="Proteomes" id="UP000186817">
    <property type="component" value="Unassembled WGS sequence"/>
</dbReference>
<dbReference type="AlphaFoldDB" id="A0A1Q9EDV3"/>
<proteinExistence type="predicted"/>
<dbReference type="EMBL" id="LSRX01000180">
    <property type="protein sequence ID" value="OLQ05610.1"/>
    <property type="molecule type" value="Genomic_DNA"/>
</dbReference>
<keyword evidence="2" id="KW-0812">Transmembrane</keyword>
<dbReference type="OrthoDB" id="423170at2759"/>
<feature type="compositionally biased region" description="Low complexity" evidence="1">
    <location>
        <begin position="198"/>
        <end position="208"/>
    </location>
</feature>
<evidence type="ECO:0000313" key="4">
    <source>
        <dbReference type="Proteomes" id="UP000186817"/>
    </source>
</evidence>
<feature type="compositionally biased region" description="Basic residues" evidence="1">
    <location>
        <begin position="220"/>
        <end position="233"/>
    </location>
</feature>
<reference evidence="3 4" key="1">
    <citation type="submission" date="2016-02" db="EMBL/GenBank/DDBJ databases">
        <title>Genome analysis of coral dinoflagellate symbionts highlights evolutionary adaptations to a symbiotic lifestyle.</title>
        <authorList>
            <person name="Aranda M."/>
            <person name="Li Y."/>
            <person name="Liew Y.J."/>
            <person name="Baumgarten S."/>
            <person name="Simakov O."/>
            <person name="Wilson M."/>
            <person name="Piel J."/>
            <person name="Ashoor H."/>
            <person name="Bougouffa S."/>
            <person name="Bajic V.B."/>
            <person name="Ryu T."/>
            <person name="Ravasi T."/>
            <person name="Bayer T."/>
            <person name="Micklem G."/>
            <person name="Kim H."/>
            <person name="Bhak J."/>
            <person name="Lajeunesse T.C."/>
            <person name="Voolstra C.R."/>
        </authorList>
    </citation>
    <scope>NUCLEOTIDE SEQUENCE [LARGE SCALE GENOMIC DNA]</scope>
    <source>
        <strain evidence="3 4">CCMP2467</strain>
    </source>
</reference>
<feature type="region of interest" description="Disordered" evidence="1">
    <location>
        <begin position="997"/>
        <end position="1028"/>
    </location>
</feature>
<dbReference type="Gene3D" id="2.40.70.10">
    <property type="entry name" value="Acid Proteases"/>
    <property type="match status" value="1"/>
</dbReference>
<keyword evidence="2" id="KW-1133">Transmembrane helix</keyword>
<evidence type="ECO:0000256" key="1">
    <source>
        <dbReference type="SAM" id="MobiDB-lite"/>
    </source>
</evidence>
<feature type="region of interest" description="Disordered" evidence="1">
    <location>
        <begin position="192"/>
        <end position="233"/>
    </location>
</feature>
<keyword evidence="2" id="KW-0472">Membrane</keyword>
<accession>A0A1Q9EDV3</accession>
<feature type="compositionally biased region" description="Pro residues" evidence="1">
    <location>
        <begin position="779"/>
        <end position="789"/>
    </location>
</feature>
<evidence type="ECO:0000313" key="3">
    <source>
        <dbReference type="EMBL" id="OLQ05610.1"/>
    </source>
</evidence>
<gene>
    <name evidence="3" type="ORF">AK812_SmicGene11216</name>
</gene>
<name>A0A1Q9EDV3_SYMMI</name>